<protein>
    <submittedName>
        <fullName evidence="1">Uncharacterized protein</fullName>
    </submittedName>
</protein>
<dbReference type="EMBL" id="JAXIOK010000021">
    <property type="protein sequence ID" value="KAK4745832.1"/>
    <property type="molecule type" value="Genomic_DNA"/>
</dbReference>
<evidence type="ECO:0000313" key="1">
    <source>
        <dbReference type="EMBL" id="KAK4745832.1"/>
    </source>
</evidence>
<comment type="caution">
    <text evidence="1">The sequence shown here is derived from an EMBL/GenBank/DDBJ whole genome shotgun (WGS) entry which is preliminary data.</text>
</comment>
<name>A0AAN7GSY9_9MYRT</name>
<dbReference type="Proteomes" id="UP001345219">
    <property type="component" value="Chromosome 10"/>
</dbReference>
<sequence>MVGQIQSLDHQRMKMARKPQVRRKIWKMKMLAKDPIARCMHGMGWDAGRSLLVKPSSRSGLGIHLSLSEAVVKAEKCAIQVEWKVTSALMLASTSQFLAATKWVFAQETESSSVFRFCGAVVSCPVCSYHMKVSSRELPLELRFCTENL</sequence>
<dbReference type="AlphaFoldDB" id="A0AAN7GSY9"/>
<keyword evidence="2" id="KW-1185">Reference proteome</keyword>
<gene>
    <name evidence="1" type="ORF">SAY87_012144</name>
</gene>
<evidence type="ECO:0000313" key="2">
    <source>
        <dbReference type="Proteomes" id="UP001345219"/>
    </source>
</evidence>
<reference evidence="1 2" key="1">
    <citation type="journal article" date="2023" name="Hortic Res">
        <title>Pangenome of water caltrop reveals structural variations and asymmetric subgenome divergence after allopolyploidization.</title>
        <authorList>
            <person name="Zhang X."/>
            <person name="Chen Y."/>
            <person name="Wang L."/>
            <person name="Yuan Y."/>
            <person name="Fang M."/>
            <person name="Shi L."/>
            <person name="Lu R."/>
            <person name="Comes H.P."/>
            <person name="Ma Y."/>
            <person name="Chen Y."/>
            <person name="Huang G."/>
            <person name="Zhou Y."/>
            <person name="Zheng Z."/>
            <person name="Qiu Y."/>
        </authorList>
    </citation>
    <scope>NUCLEOTIDE SEQUENCE [LARGE SCALE GENOMIC DNA]</scope>
    <source>
        <tissue evidence="1">Roots</tissue>
    </source>
</reference>
<accession>A0AAN7GSY9</accession>
<organism evidence="1 2">
    <name type="scientific">Trapa incisa</name>
    <dbReference type="NCBI Taxonomy" id="236973"/>
    <lineage>
        <taxon>Eukaryota</taxon>
        <taxon>Viridiplantae</taxon>
        <taxon>Streptophyta</taxon>
        <taxon>Embryophyta</taxon>
        <taxon>Tracheophyta</taxon>
        <taxon>Spermatophyta</taxon>
        <taxon>Magnoliopsida</taxon>
        <taxon>eudicotyledons</taxon>
        <taxon>Gunneridae</taxon>
        <taxon>Pentapetalae</taxon>
        <taxon>rosids</taxon>
        <taxon>malvids</taxon>
        <taxon>Myrtales</taxon>
        <taxon>Lythraceae</taxon>
        <taxon>Trapa</taxon>
    </lineage>
</organism>
<proteinExistence type="predicted"/>